<dbReference type="EMBL" id="QFFG01000004">
    <property type="protein sequence ID" value="PWG04982.1"/>
    <property type="molecule type" value="Genomic_DNA"/>
</dbReference>
<dbReference type="GO" id="GO:0005509">
    <property type="term" value="F:calcium ion binding"/>
    <property type="evidence" value="ECO:0007669"/>
    <property type="project" value="InterPro"/>
</dbReference>
<feature type="compositionally biased region" description="Acidic residues" evidence="2">
    <location>
        <begin position="786"/>
        <end position="823"/>
    </location>
</feature>
<feature type="region of interest" description="Disordered" evidence="2">
    <location>
        <begin position="692"/>
        <end position="720"/>
    </location>
</feature>
<sequence length="2860" mass="307330">MKIIISRVFEFGGIQSLKNNLASFTFIVLLTILSIQTNAQTIPSTGSSATTCGDCTPTGWLDFLGTPDISNRNVAGGQGTIGSEATWTNAPLPLPPTGDATWITMKDLGGNGTEESVKTNMGSIVSGKVYRLTLYTMTAISNADGGTGNDEYYGGAYKSKFDYQIGKNDANLQPRQVVSGLTQNSWGKTFFYFLGDPDVDNSMVLNIFPGEYSAYAGIGTTSPENLFVEPLHIAVELNALDELDSDGDGVPDSVDIDDDNDGILDTEELTVSGTTYDPLGDEDGDLLPNYLDVRDDNGTSDGSTTDYNDINGDGIPDVYDFDKDGIPNHLDLDSDNDGIPDIIEGQPTATYVAPTGVVGANGLDSAYENNDTPSATSYTVVNTDSGVDTIPDYLDLDSDNDGTSDEIEANSALTEEVGDNGLDNAYDNGDDYSDPNGSFDNTQTDNFPDTTVGGDVNWRDNGTTVGKDTDGDGILDNVDIDDDNDGIPDVNECATSNTVASDASGIQAETSITTSANAIGSNNAYAILDDVGDSLTIDLNSDTDVADNTLIFIESSITGDNTHTMRVEQSADNITFSNQKIFTWTTTGADENKEYRLDGVARYVRIRLEVDNGGTLQIDNVSFEGFTITCDEDGDGIPNELDLDSDNDGIPDNIESQVTSAYVPPADVDSDGDGLDDAYDPDCTPCGAVTGVDLSTPNNHDGLDNPDYLDLDSDNDGTSDRIEANLSLSGSPGANGLDSNYDNGDNYVDVNGNNDDTPFGEYPNTNGADVPNDVDWRDNTTIYTDNDNDGVPDTTDLDDDNDGILDTEETGGYDPSADADTDDIPNYKDPDFATGVPGDTINTFGIWTSLDPDNDGVPNHFDLDADNDGIPDNIEGQTTNGYIIPNGVVNASGIDTAYGISGLTPIDTDTDGDNDYLELDSDNDGLLDNTEAGVTLTGIVGNNGLDNVYDNGDNYTDVNGSFDGSQTDNFPDDDGDVFSGGDVDYRDNTFTIDTDGDGVNDEIDLDDDNDGILDSIEQSTNGDCVGADKTLDWGDTSEFGGNTTTEDPTTLNGGVTTESKVDITLTRTTTVGSDSNYLIGNSAVSNSTNAYIFTQRAAVSAESRHIFTFKAPVKDLSFTIYDIDEDNGAGGTSKDKVQIIITQQDGSTYTMVGGTDYTTPAATITDLGSNTFEANNDNTNEDLVINSIPVYITKIQIVFSNTGSGSISNNQSLAVGNFTYCSPLDSDGDGIFDYIDLDSDNDGIPDNIEAQSTAGYITPSGSYSITGIDLAYGTGLTPVNTDGDANPDYLDLDSDNEGGFDIVESGAGLTDGNTDGIADGAPSVFGTNGLINTLETGDTDQGYTDVNGEYDNTFKTVFTDTDGDVDMGGDLDYRDDLAGIDLDNDGFVNSVDIDDDGDGIPDINESGGNDPDGDEDNDGTLNYLDTSDDGSGGPGGTTNYTDADGNGIPDVYDFDGDGVANHLDIDADNDGIPDNVEAQTTTGYVPPATVGDTDTDNDGLNDAYDPDCTPCGSITGVDLSTPNNHDGTDNPDYLDTDSDNDGTFDIAENQVNNATDAILDANTGNTTDGTPDGIVDPSSFVDTDGDGLADVFEGIDNNDGYDVNDEIDTPQSDLPDVDSDVLTTGDVDFRDNTLDPVTPGITNGILWLRADRGVTEASDEVTAWVDQTTPSFTATSPTGEAPDRLDATANLLNFNPVIDFDDTNNEDLIITGGILGSGSTYDNLWTYVVTNPNTHKNSFIFVEALTGSSVNFHVKISNDAPTDPLVWRQRFGASGTIFATNNPPNFLNNYSLYTFGTATSSTDTPTGFEQANHQLGAVLNTTSGNTIATITGAGSNMGIGSNAGGSNRYWDGQIAEIMVFNEKPTALKQQSIESYLAIKYGFTLSTTSYSADIVEGDYILSDQSTKVWDYSANSSYHNDVAGIGRDDALDFIQKQSKSVGVSSDAIITIGLGAIASSNTANANSFSSNKDFLMWGNDNGVINTTTETEIICAPEKTIGRTWKIVETGNVGSVQIAANKAIIDGALNTPFTIKVLKVADDEAFTTNVNYVPLNDTTINSENVYEANFDFNGTKYFTYSEINGIFWNGGEALEADRWIGGFNSGKPTTNVADKDKVMIIDAQGTSNHPTLTEDAIVECVWIKTGSKLMVDDNKYLEFDEDFILDGELRLIDNGQLIQTHTGLSNVQGNGKLYRDQAAIVPSIYRYHYWTSPVRELNKDTFRVGEVLFDGNDSTSETSILRPITWSGEGNIYDGATGTVSPDLPIKIAPYWIYSYLYGTTQADWAQQFQTGVLQRGQGFSMKSTGQNPQNFTFAGTPNDGSITFNFPANTTSLLGNPYPSALDAVNFISTNLSSIDGTLYFWEHTGEDDSVSSATEGHNLTGYQGGYSQRNIAMGIAANSVPAVAPFTFDFENAIDNTSDITQTVEGFSVTYTTSNNKQDLDTTENEAGGTTGKYLDLNDEISASYTSTFTFNSDVDIVSVYIAKKGAGTLNVTFSDNGPEDNDDVVQVLTDTNGVTVNLNWVDVSSFTISADNEYNLIIDDIKFREGNLPGIDPADTYHAPNRYIAVAQGFFVSASPSGGEVRFENSMRNFETDIYSDPSNDGSGTGTYFFKGVKQQKNASNNNIQDVNLLPILKLGFNYKSPRQIDLHRQIGISFRRGNTFNYDNGYDSEVYDVGTTDFYWHFPDYSNKKLIIAGVSEINKDLEVPLTISVDNNTPFTIEIDHQRNIDKDIFIHDKVTNIYHKLSDETAIEFKLDKGEYRKRFYLTFNESSPTLNTDENIILKKINIYLNNDSKEIIIENKDNIIIKNIEIYNILGQKIKTWSNIKRTLENRLEVKTLSNSFYIIKIKTEKEILSKKIFIK</sequence>
<dbReference type="NCBIfam" id="TIGR04183">
    <property type="entry name" value="Por_Secre_tail"/>
    <property type="match status" value="1"/>
</dbReference>
<feature type="domain" description="DUF8202" evidence="3">
    <location>
        <begin position="1869"/>
        <end position="2060"/>
    </location>
</feature>
<organism evidence="4 5">
    <name type="scientific">Polaribacter aquimarinus</name>
    <dbReference type="NCBI Taxonomy" id="2100726"/>
    <lineage>
        <taxon>Bacteria</taxon>
        <taxon>Pseudomonadati</taxon>
        <taxon>Bacteroidota</taxon>
        <taxon>Flavobacteriia</taxon>
        <taxon>Flavobacteriales</taxon>
        <taxon>Flavobacteriaceae</taxon>
    </lineage>
</organism>
<evidence type="ECO:0000259" key="3">
    <source>
        <dbReference type="Pfam" id="PF26628"/>
    </source>
</evidence>
<dbReference type="InterPro" id="IPR058515">
    <property type="entry name" value="DUF8202"/>
</dbReference>
<dbReference type="PROSITE" id="PS00018">
    <property type="entry name" value="EF_HAND_1"/>
    <property type="match status" value="1"/>
</dbReference>
<dbReference type="InterPro" id="IPR028974">
    <property type="entry name" value="TSP_type-3_rpt"/>
</dbReference>
<dbReference type="Pfam" id="PF26628">
    <property type="entry name" value="DUF8202"/>
    <property type="match status" value="1"/>
</dbReference>
<feature type="compositionally biased region" description="Acidic residues" evidence="2">
    <location>
        <begin position="707"/>
        <end position="717"/>
    </location>
</feature>
<name>A0A2U2J9I9_9FLAO</name>
<keyword evidence="1" id="KW-0732">Signal</keyword>
<evidence type="ECO:0000256" key="1">
    <source>
        <dbReference type="ARBA" id="ARBA00022729"/>
    </source>
</evidence>
<dbReference type="OrthoDB" id="2582440at2"/>
<feature type="compositionally biased region" description="Low complexity" evidence="2">
    <location>
        <begin position="1400"/>
        <end position="1409"/>
    </location>
</feature>
<reference evidence="4 5" key="1">
    <citation type="submission" date="2018-05" db="EMBL/GenBank/DDBJ databases">
        <title>Polaribacter aquimarinus sp. nov., isolated from sediment in a sediment of sea.</title>
        <authorList>
            <person name="Lu D."/>
        </authorList>
    </citation>
    <scope>NUCLEOTIDE SEQUENCE [LARGE SCALE GENOMIC DNA]</scope>
    <source>
        <strain evidence="4 5">ZY113</strain>
    </source>
</reference>
<dbReference type="SUPFAM" id="SSF103647">
    <property type="entry name" value="TSP type-3 repeat"/>
    <property type="match status" value="1"/>
</dbReference>
<proteinExistence type="predicted"/>
<protein>
    <recommendedName>
        <fullName evidence="3">DUF8202 domain-containing protein</fullName>
    </recommendedName>
</protein>
<keyword evidence="5" id="KW-1185">Reference proteome</keyword>
<feature type="region of interest" description="Disordered" evidence="2">
    <location>
        <begin position="1390"/>
        <end position="1504"/>
    </location>
</feature>
<dbReference type="InterPro" id="IPR018247">
    <property type="entry name" value="EF_Hand_1_Ca_BS"/>
</dbReference>
<dbReference type="Proteomes" id="UP000245670">
    <property type="component" value="Unassembled WGS sequence"/>
</dbReference>
<feature type="region of interest" description="Disordered" evidence="2">
    <location>
        <begin position="1035"/>
        <end position="1055"/>
    </location>
</feature>
<evidence type="ECO:0000313" key="5">
    <source>
        <dbReference type="Proteomes" id="UP000245670"/>
    </source>
</evidence>
<evidence type="ECO:0000313" key="4">
    <source>
        <dbReference type="EMBL" id="PWG04982.1"/>
    </source>
</evidence>
<dbReference type="Gene3D" id="4.10.1080.10">
    <property type="entry name" value="TSP type-3 repeat"/>
    <property type="match status" value="1"/>
</dbReference>
<accession>A0A2U2J9I9</accession>
<gene>
    <name evidence="4" type="ORF">DIS07_10990</name>
</gene>
<feature type="compositionally biased region" description="Polar residues" evidence="2">
    <location>
        <begin position="1039"/>
        <end position="1055"/>
    </location>
</feature>
<comment type="caution">
    <text evidence="4">The sequence shown here is derived from an EMBL/GenBank/DDBJ whole genome shotgun (WGS) entry which is preliminary data.</text>
</comment>
<evidence type="ECO:0000256" key="2">
    <source>
        <dbReference type="SAM" id="MobiDB-lite"/>
    </source>
</evidence>
<dbReference type="RefSeq" id="WP_109405298.1">
    <property type="nucleotide sequence ID" value="NZ_QFFG01000004.1"/>
</dbReference>
<feature type="region of interest" description="Disordered" evidence="2">
    <location>
        <begin position="782"/>
        <end position="825"/>
    </location>
</feature>
<dbReference type="InterPro" id="IPR026444">
    <property type="entry name" value="Secre_tail"/>
</dbReference>